<evidence type="ECO:0000313" key="8">
    <source>
        <dbReference type="Proteomes" id="UP000092698"/>
    </source>
</evidence>
<dbReference type="InterPro" id="IPR036291">
    <property type="entry name" value="NAD(P)-bd_dom_sf"/>
</dbReference>
<feature type="binding site" evidence="5">
    <location>
        <position position="189"/>
    </location>
    <ligand>
        <name>substrate</name>
    </ligand>
</feature>
<evidence type="ECO:0000256" key="1">
    <source>
        <dbReference type="ARBA" id="ARBA00005959"/>
    </source>
</evidence>
<feature type="binding site" evidence="5">
    <location>
        <position position="271"/>
    </location>
    <ligand>
        <name>substrate</name>
    </ligand>
</feature>
<feature type="domain" description="NAD-dependent epimerase/dehydratase" evidence="6">
    <location>
        <begin position="10"/>
        <end position="239"/>
    </location>
</feature>
<dbReference type="InterPro" id="IPR001509">
    <property type="entry name" value="Epimerase_deHydtase"/>
</dbReference>
<feature type="binding site" evidence="5">
    <location>
        <position position="142"/>
    </location>
    <ligand>
        <name>NADP(+)</name>
        <dbReference type="ChEBI" id="CHEBI:58349"/>
    </ligand>
</feature>
<evidence type="ECO:0000256" key="2">
    <source>
        <dbReference type="ARBA" id="ARBA00022857"/>
    </source>
</evidence>
<accession>A0A1C7D630</accession>
<dbReference type="PATRIC" id="fig|645517.4.peg.595"/>
<dbReference type="GO" id="GO:0050577">
    <property type="term" value="F:GDP-L-fucose synthase activity"/>
    <property type="evidence" value="ECO:0007669"/>
    <property type="project" value="UniProtKB-UniRule"/>
</dbReference>
<comment type="pathway">
    <text evidence="5">Nucleotide-sugar biosynthesis; GDP-L-fucose biosynthesis via de novo pathway; GDP-L-fucose from GDP-alpha-D-mannose: step 2/2.</text>
</comment>
<feature type="binding site" evidence="5">
    <location>
        <position position="181"/>
    </location>
    <ligand>
        <name>NADP(+)</name>
        <dbReference type="ChEBI" id="CHEBI:58349"/>
    </ligand>
</feature>
<reference evidence="7 8" key="1">
    <citation type="submission" date="2016-07" db="EMBL/GenBank/DDBJ databases">
        <title>Complete genome sequence of Altererythrobacter namhicola JCM 16345T, containing esterase-encoding genes.</title>
        <authorList>
            <person name="Cheng H."/>
            <person name="Wu Y.-H."/>
            <person name="Jian S.-L."/>
            <person name="Huo Y.-Y."/>
            <person name="Wang C.-S."/>
            <person name="Xu X.-W."/>
        </authorList>
    </citation>
    <scope>NUCLEOTIDE SEQUENCE [LARGE SCALE GENOMIC DNA]</scope>
    <source>
        <strain evidence="7 8">JCM 16345</strain>
    </source>
</reference>
<dbReference type="CDD" id="cd05239">
    <property type="entry name" value="GDP_FS_SDR_e"/>
    <property type="match status" value="1"/>
</dbReference>
<feature type="binding site" evidence="5">
    <location>
        <position position="204"/>
    </location>
    <ligand>
        <name>substrate</name>
    </ligand>
</feature>
<comment type="function">
    <text evidence="5">Catalyzes the two-step NADP-dependent conversion of GDP-4-dehydro-6-deoxy-D-mannose to GDP-fucose, involving an epimerase and a reductase reaction.</text>
</comment>
<dbReference type="GO" id="GO:0042351">
    <property type="term" value="P:'de novo' GDP-L-fucose biosynthetic process"/>
    <property type="evidence" value="ECO:0007669"/>
    <property type="project" value="UniProtKB-UniRule"/>
</dbReference>
<feature type="binding site" evidence="5">
    <location>
        <begin position="107"/>
        <end position="110"/>
    </location>
    <ligand>
        <name>NADP(+)</name>
        <dbReference type="ChEBI" id="CHEBI:58349"/>
    </ligand>
</feature>
<dbReference type="Gene3D" id="3.40.50.720">
    <property type="entry name" value="NAD(P)-binding Rossmann-like Domain"/>
    <property type="match status" value="1"/>
</dbReference>
<gene>
    <name evidence="5 7" type="primary">fcl</name>
    <name evidence="7" type="ORF">A6F65_00593</name>
</gene>
<dbReference type="EMBL" id="CP016545">
    <property type="protein sequence ID" value="ANU06915.1"/>
    <property type="molecule type" value="Genomic_DNA"/>
</dbReference>
<feature type="active site" description="Proton donor/acceptor" evidence="5">
    <location>
        <position position="138"/>
    </location>
</feature>
<dbReference type="HAMAP" id="MF_00956">
    <property type="entry name" value="GDP_fucose_synth"/>
    <property type="match status" value="1"/>
</dbReference>
<dbReference type="InterPro" id="IPR028614">
    <property type="entry name" value="GDP_fucose/colitose_synth"/>
</dbReference>
<feature type="binding site" evidence="5">
    <location>
        <begin position="165"/>
        <end position="168"/>
    </location>
    <ligand>
        <name>NADP(+)</name>
        <dbReference type="ChEBI" id="CHEBI:58349"/>
    </ligand>
</feature>
<dbReference type="EC" id="1.1.1.271" evidence="5"/>
<protein>
    <recommendedName>
        <fullName evidence="5">GDP-L-fucose synthase</fullName>
        <ecNumber evidence="5">1.1.1.271</ecNumber>
    </recommendedName>
    <alternativeName>
        <fullName evidence="5">GDP-4-keto-6-deoxy-D-mannose-3,5-epimerase-4-reductase</fullName>
    </alternativeName>
</protein>
<dbReference type="KEGG" id="anh:A6F65_00593"/>
<feature type="binding site" evidence="5">
    <location>
        <begin position="14"/>
        <end position="20"/>
    </location>
    <ligand>
        <name>NADP(+)</name>
        <dbReference type="ChEBI" id="CHEBI:58349"/>
    </ligand>
</feature>
<dbReference type="PANTHER" id="PTHR43238:SF1">
    <property type="entry name" value="GDP-L-FUCOSE SYNTHASE"/>
    <property type="match status" value="1"/>
</dbReference>
<dbReference type="PANTHER" id="PTHR43238">
    <property type="entry name" value="GDP-L-FUCOSE SYNTHASE"/>
    <property type="match status" value="1"/>
</dbReference>
<dbReference type="STRING" id="645517.A6F65_00593"/>
<organism evidence="7 8">
    <name type="scientific">Paraurantiacibacter namhicola</name>
    <dbReference type="NCBI Taxonomy" id="645517"/>
    <lineage>
        <taxon>Bacteria</taxon>
        <taxon>Pseudomonadati</taxon>
        <taxon>Pseudomonadota</taxon>
        <taxon>Alphaproteobacteria</taxon>
        <taxon>Sphingomonadales</taxon>
        <taxon>Erythrobacteraceae</taxon>
        <taxon>Paraurantiacibacter</taxon>
    </lineage>
</organism>
<dbReference type="GO" id="GO:0016853">
    <property type="term" value="F:isomerase activity"/>
    <property type="evidence" value="ECO:0007669"/>
    <property type="project" value="UniProtKB-KW"/>
</dbReference>
<evidence type="ECO:0000259" key="6">
    <source>
        <dbReference type="Pfam" id="PF01370"/>
    </source>
</evidence>
<sequence>MNWALEGKRIYVAGDRGMVGQAMLRRLSQEDCAVLAAPRSLDLREQAPVRDWLASEKPDAVIVAAAKVGGILANDSCPADFLYDNLAIAANLVEGAHRADIGRLLFLGSSCIYPRLADQPMAEDALLTGPLEPTNEWYAIAKIAGIKLCQAYRAQHGRSYISAMPTNLYGPGDNYDLAASHVLPALIRKAHEAKLAGDQRLTVWGSGKPLREFLHVDDLADALVFLLRGYDAAEQVNVGSGEETSIAELARTVAEIVGFEGALSFDSGKPDGAPRKLLDSSRLSAMGWQPSISLREGIADAYRAFLAGEGRGLS</sequence>
<keyword evidence="2 5" id="KW-0521">NADP</keyword>
<name>A0A1C7D630_9SPHN</name>
<dbReference type="Pfam" id="PF01370">
    <property type="entry name" value="Epimerase"/>
    <property type="match status" value="1"/>
</dbReference>
<dbReference type="AlphaFoldDB" id="A0A1C7D630"/>
<proteinExistence type="inferred from homology"/>
<feature type="binding site" evidence="5">
    <location>
        <position position="211"/>
    </location>
    <ligand>
        <name>substrate</name>
    </ligand>
</feature>
<feature type="site" description="Important for catalytic activity" evidence="5">
    <location>
        <position position="111"/>
    </location>
</feature>
<feature type="site" description="Important for catalytic activity" evidence="5">
    <location>
        <position position="109"/>
    </location>
</feature>
<dbReference type="SUPFAM" id="SSF51735">
    <property type="entry name" value="NAD(P)-binding Rossmann-fold domains"/>
    <property type="match status" value="1"/>
</dbReference>
<keyword evidence="8" id="KW-1185">Reference proteome</keyword>
<dbReference type="GO" id="GO:0070401">
    <property type="term" value="F:NADP+ binding"/>
    <property type="evidence" value="ECO:0007669"/>
    <property type="project" value="UniProtKB-UniRule"/>
</dbReference>
<comment type="catalytic activity">
    <reaction evidence="5">
        <text>GDP-beta-L-fucose + NADP(+) = GDP-4-dehydro-alpha-D-rhamnose + NADPH + H(+)</text>
        <dbReference type="Rhea" id="RHEA:18885"/>
        <dbReference type="ChEBI" id="CHEBI:15378"/>
        <dbReference type="ChEBI" id="CHEBI:57273"/>
        <dbReference type="ChEBI" id="CHEBI:57783"/>
        <dbReference type="ChEBI" id="CHEBI:57964"/>
        <dbReference type="ChEBI" id="CHEBI:58349"/>
        <dbReference type="EC" id="1.1.1.271"/>
    </reaction>
</comment>
<keyword evidence="3 5" id="KW-0560">Oxidoreductase</keyword>
<evidence type="ECO:0000256" key="4">
    <source>
        <dbReference type="ARBA" id="ARBA00023235"/>
    </source>
</evidence>
<dbReference type="Proteomes" id="UP000092698">
    <property type="component" value="Chromosome"/>
</dbReference>
<evidence type="ECO:0000313" key="7">
    <source>
        <dbReference type="EMBL" id="ANU06915.1"/>
    </source>
</evidence>
<evidence type="ECO:0000256" key="5">
    <source>
        <dbReference type="HAMAP-Rule" id="MF_00956"/>
    </source>
</evidence>
<dbReference type="UniPathway" id="UPA00128">
    <property type="reaction ID" value="UER00191"/>
</dbReference>
<dbReference type="Gene3D" id="3.90.25.10">
    <property type="entry name" value="UDP-galactose 4-epimerase, domain 1"/>
    <property type="match status" value="1"/>
</dbReference>
<keyword evidence="5" id="KW-0511">Multifunctional enzyme</keyword>
<evidence type="ECO:0000256" key="3">
    <source>
        <dbReference type="ARBA" id="ARBA00023002"/>
    </source>
</evidence>
<comment type="similarity">
    <text evidence="1 5">Belongs to the NAD(P)-dependent epimerase/dehydratase family. Fucose synthase subfamily.</text>
</comment>
<keyword evidence="4 5" id="KW-0413">Isomerase</keyword>
<dbReference type="RefSeq" id="WP_067785807.1">
    <property type="nucleotide sequence ID" value="NZ_CP016545.1"/>
</dbReference>